<keyword evidence="1" id="KW-0732">Signal</keyword>
<dbReference type="SUPFAM" id="SSF75011">
    <property type="entry name" value="3-carboxy-cis,cis-mucoante lactonizing enzyme"/>
    <property type="match status" value="1"/>
</dbReference>
<dbReference type="EMBL" id="FXAF01000006">
    <property type="protein sequence ID" value="SMF51012.1"/>
    <property type="molecule type" value="Genomic_DNA"/>
</dbReference>
<dbReference type="InterPro" id="IPR052956">
    <property type="entry name" value="Mesenchyme-surface_protein"/>
</dbReference>
<dbReference type="InterPro" id="IPR027372">
    <property type="entry name" value="Phytase-like_dom"/>
</dbReference>
<dbReference type="Proteomes" id="UP000192903">
    <property type="component" value="Unassembled WGS sequence"/>
</dbReference>
<dbReference type="Pfam" id="PF13449">
    <property type="entry name" value="Phytase-like"/>
    <property type="match status" value="1"/>
</dbReference>
<accession>A0A1X7FF64</accession>
<feature type="signal peptide" evidence="1">
    <location>
        <begin position="1"/>
        <end position="23"/>
    </location>
</feature>
<feature type="chain" id="PRO_5010858000" evidence="1">
    <location>
        <begin position="24"/>
        <end position="730"/>
    </location>
</feature>
<gene>
    <name evidence="3" type="ORF">SAMN02982989_2902</name>
</gene>
<feature type="domain" description="Phytase-like" evidence="2">
    <location>
        <begin position="446"/>
        <end position="710"/>
    </location>
</feature>
<name>A0A1X7FF64_9HYPH</name>
<proteinExistence type="predicted"/>
<dbReference type="InterPro" id="IPR015943">
    <property type="entry name" value="WD40/YVTN_repeat-like_dom_sf"/>
</dbReference>
<protein>
    <submittedName>
        <fullName evidence="3">Esterase-like activity of phytase</fullName>
    </submittedName>
</protein>
<organism evidence="3 4">
    <name type="scientific">Xaviernesmea oryzae</name>
    <dbReference type="NCBI Taxonomy" id="464029"/>
    <lineage>
        <taxon>Bacteria</taxon>
        <taxon>Pseudomonadati</taxon>
        <taxon>Pseudomonadota</taxon>
        <taxon>Alphaproteobacteria</taxon>
        <taxon>Hyphomicrobiales</taxon>
        <taxon>Rhizobiaceae</taxon>
        <taxon>Rhizobium/Agrobacterium group</taxon>
        <taxon>Xaviernesmea</taxon>
    </lineage>
</organism>
<dbReference type="PANTHER" id="PTHR46928:SF1">
    <property type="entry name" value="MESENCHYME-SPECIFIC CELL SURFACE GLYCOPROTEIN"/>
    <property type="match status" value="1"/>
</dbReference>
<dbReference type="STRING" id="464029.SAMN02982989_2902"/>
<dbReference type="PANTHER" id="PTHR46928">
    <property type="entry name" value="MESENCHYME-SPECIFIC CELL SURFACE GLYCOPROTEIN"/>
    <property type="match status" value="1"/>
</dbReference>
<reference evidence="4" key="1">
    <citation type="submission" date="2017-04" db="EMBL/GenBank/DDBJ databases">
        <authorList>
            <person name="Varghese N."/>
            <person name="Submissions S."/>
        </authorList>
    </citation>
    <scope>NUCLEOTIDE SEQUENCE [LARGE SCALE GENOMIC DNA]</scope>
    <source>
        <strain evidence="4">B4P</strain>
    </source>
</reference>
<evidence type="ECO:0000256" key="1">
    <source>
        <dbReference type="SAM" id="SignalP"/>
    </source>
</evidence>
<keyword evidence="4" id="KW-1185">Reference proteome</keyword>
<evidence type="ECO:0000313" key="3">
    <source>
        <dbReference type="EMBL" id="SMF51012.1"/>
    </source>
</evidence>
<sequence length="730" mass="77079">MTFRIHAALTAALLASAAAPAGAEQVFNRIASFPVANNLPAGKDKLTTTSAEIVTASEDGNTLIYSDSPLGAIGFIDITDPRAPKALGALTFDGEPTSVASAGSKVLAAVNTSESKTKPSGVLAVVDLATKKVDLTCDLGGQPDSIAVSKDKTFAAIAIENERDEDVNDGALPQMPAGDLVIVSLKDGTADCASIKHVALTGIAEVAPEDPEPEFVAINDAGEIAVTLQENNHVAIVDGKTAKVVGHFSAGKADLEGIDNKTNGQLSFTGKAEGVVREPDAIKWLDDNRLIVANEGDWKGGSRGFTIFDRTGKVLHEAGASLEREIARIGHFPEHRAKSKGIEPEGMEFASFNGQNYVFILSERASVVGVYKDTGAEPELVQLLPSGVSPEGAVAIPGRNLFATANEVDLGEDGGARSHVMIYELAEGQPNYPTLVSNDIDGNVLGWGALSGLVGDAEKDGILHAVSDSVYGMQPSIFTIDTTRKPAEITGVVRVTRNGQAAQKLDIEGIALDGKGGFWLASEGDSAKLVGHGLYNVNAKGEIKAEIGLPAELLAGETRYGFEGITTVGSGDDLTLWMAIQREWKDDPKGTVKLVSYKPKTKEWGAVRYPIEKADAGWVGLSEITAYGDHVYLVERDNQLGDNAKLKKLYRVAIADLKPGKLGGELPLVKKEEVHDFIADLKQTNGYVADKLEGFAFDKSGKAFAVTDNDGVDDSSGETLFFPVELKAIN</sequence>
<dbReference type="AlphaFoldDB" id="A0A1X7FF64"/>
<dbReference type="Gene3D" id="2.130.10.10">
    <property type="entry name" value="YVTN repeat-like/Quinoprotein amine dehydrogenase"/>
    <property type="match status" value="1"/>
</dbReference>
<dbReference type="RefSeq" id="WP_085423023.1">
    <property type="nucleotide sequence ID" value="NZ_FXAF01000006.1"/>
</dbReference>
<dbReference type="OrthoDB" id="9803927at2"/>
<evidence type="ECO:0000313" key="4">
    <source>
        <dbReference type="Proteomes" id="UP000192903"/>
    </source>
</evidence>
<evidence type="ECO:0000259" key="2">
    <source>
        <dbReference type="Pfam" id="PF13449"/>
    </source>
</evidence>